<dbReference type="OrthoDB" id="3943628at2759"/>
<reference evidence="3" key="1">
    <citation type="journal article" date="2020" name="Stud. Mycol.">
        <title>101 Dothideomycetes genomes: a test case for predicting lifestyles and emergence of pathogens.</title>
        <authorList>
            <person name="Haridas S."/>
            <person name="Albert R."/>
            <person name="Binder M."/>
            <person name="Bloem J."/>
            <person name="Labutti K."/>
            <person name="Salamov A."/>
            <person name="Andreopoulos B."/>
            <person name="Baker S."/>
            <person name="Barry K."/>
            <person name="Bills G."/>
            <person name="Bluhm B."/>
            <person name="Cannon C."/>
            <person name="Castanera R."/>
            <person name="Culley D."/>
            <person name="Daum C."/>
            <person name="Ezra D."/>
            <person name="Gonzalez J."/>
            <person name="Henrissat B."/>
            <person name="Kuo A."/>
            <person name="Liang C."/>
            <person name="Lipzen A."/>
            <person name="Lutzoni F."/>
            <person name="Magnuson J."/>
            <person name="Mondo S."/>
            <person name="Nolan M."/>
            <person name="Ohm R."/>
            <person name="Pangilinan J."/>
            <person name="Park H.-J."/>
            <person name="Ramirez L."/>
            <person name="Alfaro M."/>
            <person name="Sun H."/>
            <person name="Tritt A."/>
            <person name="Yoshinaga Y."/>
            <person name="Zwiers L.-H."/>
            <person name="Turgeon B."/>
            <person name="Goodwin S."/>
            <person name="Spatafora J."/>
            <person name="Crous P."/>
            <person name="Grigoriev I."/>
        </authorList>
    </citation>
    <scope>NUCLEOTIDE SEQUENCE</scope>
    <source>
        <strain evidence="3">CBS 113818</strain>
    </source>
</reference>
<accession>A0A6A6ZA90</accession>
<sequence>MSRMSISDITTPKKARIRGAADFNNAMGIPYFHTDLFRFYGVSKHQGWAILKEGDKEIVPEGEAEMSFDRRHHNNPSIEEKRGRKPKLSPKQLEQADRFLQEQGWEARVLTWDQLAETLCFDVCGDTLRAALGSMDYHKCIACTKGWVSQKVAKERVLFCETMLVLKPNQDDWHDVRFSDEVHCRVGPQGKLRIIRKPGERYCSDCIQEQLNRDDERAWETSHIWAAVGHNFKSDLTFYNNPTNRNGKMSLKVYRDAILEPIIGSWLRDPSQKPFILEEDDDSGHGGGSQSNIVATWKLQNGLNSYFNNPNSPDLSPIENCWQVMKQHLKKHPHWDESEVRELAHEGWGHVSQDFINNKVNSMPQRLQDCIDIEGIMTGH</sequence>
<evidence type="ECO:0000259" key="2">
    <source>
        <dbReference type="Pfam" id="PF13358"/>
    </source>
</evidence>
<dbReference type="AlphaFoldDB" id="A0A6A6ZA90"/>
<feature type="region of interest" description="Disordered" evidence="1">
    <location>
        <begin position="62"/>
        <end position="91"/>
    </location>
</feature>
<organism evidence="3 4">
    <name type="scientific">Ophiobolus disseminans</name>
    <dbReference type="NCBI Taxonomy" id="1469910"/>
    <lineage>
        <taxon>Eukaryota</taxon>
        <taxon>Fungi</taxon>
        <taxon>Dikarya</taxon>
        <taxon>Ascomycota</taxon>
        <taxon>Pezizomycotina</taxon>
        <taxon>Dothideomycetes</taxon>
        <taxon>Pleosporomycetidae</taxon>
        <taxon>Pleosporales</taxon>
        <taxon>Pleosporineae</taxon>
        <taxon>Phaeosphaeriaceae</taxon>
        <taxon>Ophiobolus</taxon>
    </lineage>
</organism>
<dbReference type="Pfam" id="PF13358">
    <property type="entry name" value="DDE_3"/>
    <property type="match status" value="1"/>
</dbReference>
<evidence type="ECO:0000256" key="1">
    <source>
        <dbReference type="SAM" id="MobiDB-lite"/>
    </source>
</evidence>
<evidence type="ECO:0000313" key="4">
    <source>
        <dbReference type="Proteomes" id="UP000799424"/>
    </source>
</evidence>
<dbReference type="Gene3D" id="3.30.420.10">
    <property type="entry name" value="Ribonuclease H-like superfamily/Ribonuclease H"/>
    <property type="match status" value="1"/>
</dbReference>
<feature type="non-terminal residue" evidence="3">
    <location>
        <position position="380"/>
    </location>
</feature>
<protein>
    <recommendedName>
        <fullName evidence="2">Tc1-like transposase DDE domain-containing protein</fullName>
    </recommendedName>
</protein>
<proteinExistence type="predicted"/>
<dbReference type="EMBL" id="MU006282">
    <property type="protein sequence ID" value="KAF2818032.1"/>
    <property type="molecule type" value="Genomic_DNA"/>
</dbReference>
<feature type="domain" description="Tc1-like transposase DDE" evidence="2">
    <location>
        <begin position="176"/>
        <end position="337"/>
    </location>
</feature>
<dbReference type="Proteomes" id="UP000799424">
    <property type="component" value="Unassembled WGS sequence"/>
</dbReference>
<keyword evidence="4" id="KW-1185">Reference proteome</keyword>
<gene>
    <name evidence="3" type="ORF">CC86DRAFT_337635</name>
</gene>
<evidence type="ECO:0000313" key="3">
    <source>
        <dbReference type="EMBL" id="KAF2818032.1"/>
    </source>
</evidence>
<name>A0A6A6ZA90_9PLEO</name>
<dbReference type="GO" id="GO:0003676">
    <property type="term" value="F:nucleic acid binding"/>
    <property type="evidence" value="ECO:0007669"/>
    <property type="project" value="InterPro"/>
</dbReference>
<dbReference type="InterPro" id="IPR036397">
    <property type="entry name" value="RNaseH_sf"/>
</dbReference>
<dbReference type="InterPro" id="IPR038717">
    <property type="entry name" value="Tc1-like_DDE_dom"/>
</dbReference>